<keyword evidence="9" id="KW-1185">Reference proteome</keyword>
<keyword evidence="5" id="KW-0560">Oxidoreductase</keyword>
<comment type="cofactor">
    <cofactor evidence="1">
        <name>L-ascorbate</name>
        <dbReference type="ChEBI" id="CHEBI:38290"/>
    </cofactor>
</comment>
<gene>
    <name evidence="8" type="ORF">WG78_21810</name>
</gene>
<accession>A0A0N0XHL3</accession>
<dbReference type="InterPro" id="IPR005123">
    <property type="entry name" value="Oxoglu/Fe-dep_dioxygenase_dom"/>
</dbReference>
<evidence type="ECO:0000256" key="1">
    <source>
        <dbReference type="ARBA" id="ARBA00001961"/>
    </source>
</evidence>
<dbReference type="PROSITE" id="PS51471">
    <property type="entry name" value="FE2OG_OXY"/>
    <property type="match status" value="1"/>
</dbReference>
<dbReference type="SMART" id="SM00702">
    <property type="entry name" value="P4Hc"/>
    <property type="match status" value="1"/>
</dbReference>
<dbReference type="PANTHER" id="PTHR10869:SF246">
    <property type="entry name" value="TRANSMEMBRANE PROLYL 4-HYDROXYLASE"/>
    <property type="match status" value="1"/>
</dbReference>
<evidence type="ECO:0000313" key="9">
    <source>
        <dbReference type="Proteomes" id="UP000037939"/>
    </source>
</evidence>
<dbReference type="AlphaFoldDB" id="A0A0N0XHL3"/>
<protein>
    <submittedName>
        <fullName evidence="8">2OG-Fe(II) oxygenase superfamily protein</fullName>
    </submittedName>
</protein>
<feature type="domain" description="Fe2OG dioxygenase" evidence="7">
    <location>
        <begin position="183"/>
        <end position="292"/>
    </location>
</feature>
<keyword evidence="3" id="KW-0847">Vitamin C</keyword>
<evidence type="ECO:0000259" key="7">
    <source>
        <dbReference type="PROSITE" id="PS51471"/>
    </source>
</evidence>
<dbReference type="STRING" id="857265.WG78_21810"/>
<evidence type="ECO:0000256" key="5">
    <source>
        <dbReference type="ARBA" id="ARBA00023002"/>
    </source>
</evidence>
<dbReference type="InterPro" id="IPR045054">
    <property type="entry name" value="P4HA-like"/>
</dbReference>
<dbReference type="OrthoDB" id="269774at2"/>
<name>A0A0N0XHL3_9NEIS</name>
<keyword evidence="2" id="KW-0479">Metal-binding</keyword>
<dbReference type="GO" id="GO:0004656">
    <property type="term" value="F:procollagen-proline 4-dioxygenase activity"/>
    <property type="evidence" value="ECO:0007669"/>
    <property type="project" value="TreeGrafter"/>
</dbReference>
<dbReference type="Pfam" id="PF13640">
    <property type="entry name" value="2OG-FeII_Oxy_3"/>
    <property type="match status" value="1"/>
</dbReference>
<dbReference type="Proteomes" id="UP000037939">
    <property type="component" value="Unassembled WGS sequence"/>
</dbReference>
<dbReference type="Gene3D" id="2.60.120.620">
    <property type="entry name" value="q2cbj1_9rhob like domain"/>
    <property type="match status" value="1"/>
</dbReference>
<dbReference type="InterPro" id="IPR006620">
    <property type="entry name" value="Pro_4_hyd_alph"/>
</dbReference>
<dbReference type="PANTHER" id="PTHR10869">
    <property type="entry name" value="PROLYL 4-HYDROXYLASE ALPHA SUBUNIT"/>
    <property type="match status" value="1"/>
</dbReference>
<dbReference type="GO" id="GO:0005506">
    <property type="term" value="F:iron ion binding"/>
    <property type="evidence" value="ECO:0007669"/>
    <property type="project" value="InterPro"/>
</dbReference>
<sequence>MEKITSISPEWQNWLLENLGRGCTPQSLIDVMVEKNFDPMFASAIVFHFSSSNNQARPAVAAKAGAQSIKEKAASGGYQYETPRLLPGNVIHTNDRAIHVVQRVAKPVVAFFDNVLSHEECDELIRLSEARLKRSTIVDPTTGKDAVIDDRTSFGTFFTVNETEFIAKLDRRIAELMNWPVENGEGLQILNYKVGGEYKPHFDYFPETDPGSQVHLRNGGQRVSTLVMYLNDVEEGGATTFPELGMQVGPKKGAAVYFEYTNSSGQVDPLTLHGGAPVEKGEKWIATKWMRQRKFS</sequence>
<dbReference type="RefSeq" id="WP_053939923.1">
    <property type="nucleotide sequence ID" value="NZ_LAQT01000038.1"/>
</dbReference>
<evidence type="ECO:0000256" key="3">
    <source>
        <dbReference type="ARBA" id="ARBA00022896"/>
    </source>
</evidence>
<evidence type="ECO:0000256" key="4">
    <source>
        <dbReference type="ARBA" id="ARBA00022964"/>
    </source>
</evidence>
<dbReference type="GO" id="GO:0031418">
    <property type="term" value="F:L-ascorbic acid binding"/>
    <property type="evidence" value="ECO:0007669"/>
    <property type="project" value="UniProtKB-KW"/>
</dbReference>
<comment type="caution">
    <text evidence="8">The sequence shown here is derived from an EMBL/GenBank/DDBJ whole genome shotgun (WGS) entry which is preliminary data.</text>
</comment>
<dbReference type="PATRIC" id="fig|857265.3.peg.4468"/>
<dbReference type="InterPro" id="IPR044862">
    <property type="entry name" value="Pro_4_hyd_alph_FE2OG_OXY"/>
</dbReference>
<evidence type="ECO:0000313" key="8">
    <source>
        <dbReference type="EMBL" id="KPC49200.1"/>
    </source>
</evidence>
<reference evidence="8 9" key="1">
    <citation type="submission" date="2015-07" db="EMBL/GenBank/DDBJ databases">
        <title>Draft genome sequence of the Amantichitinum ursilacus IGB-41, a new chitin-degrading bacterium.</title>
        <authorList>
            <person name="Kirstahler P."/>
            <person name="Guenther M."/>
            <person name="Grumaz C."/>
            <person name="Rupp S."/>
            <person name="Zibek S."/>
            <person name="Sohn K."/>
        </authorList>
    </citation>
    <scope>NUCLEOTIDE SEQUENCE [LARGE SCALE GENOMIC DNA]</scope>
    <source>
        <strain evidence="8 9">IGB-41</strain>
    </source>
</reference>
<evidence type="ECO:0000256" key="2">
    <source>
        <dbReference type="ARBA" id="ARBA00022723"/>
    </source>
</evidence>
<evidence type="ECO:0000256" key="6">
    <source>
        <dbReference type="ARBA" id="ARBA00023004"/>
    </source>
</evidence>
<keyword evidence="6" id="KW-0408">Iron</keyword>
<keyword evidence="4" id="KW-0223">Dioxygenase</keyword>
<proteinExistence type="predicted"/>
<dbReference type="EMBL" id="LAQT01000038">
    <property type="protein sequence ID" value="KPC49200.1"/>
    <property type="molecule type" value="Genomic_DNA"/>
</dbReference>
<organism evidence="8 9">
    <name type="scientific">Amantichitinum ursilacus</name>
    <dbReference type="NCBI Taxonomy" id="857265"/>
    <lineage>
        <taxon>Bacteria</taxon>
        <taxon>Pseudomonadati</taxon>
        <taxon>Pseudomonadota</taxon>
        <taxon>Betaproteobacteria</taxon>
        <taxon>Neisseriales</taxon>
        <taxon>Chitinibacteraceae</taxon>
        <taxon>Amantichitinum</taxon>
    </lineage>
</organism>